<proteinExistence type="inferred from homology"/>
<dbReference type="GO" id="GO:0003727">
    <property type="term" value="F:single-stranded RNA binding"/>
    <property type="evidence" value="ECO:0007669"/>
    <property type="project" value="InterPro"/>
</dbReference>
<evidence type="ECO:0000256" key="1">
    <source>
        <dbReference type="ARBA" id="ARBA00008396"/>
    </source>
</evidence>
<dbReference type="InterPro" id="IPR025708">
    <property type="entry name" value="HSP15"/>
</dbReference>
<dbReference type="PROSITE" id="PS50889">
    <property type="entry name" value="S4"/>
    <property type="match status" value="1"/>
</dbReference>
<dbReference type="GO" id="GO:0034605">
    <property type="term" value="P:cellular response to heat"/>
    <property type="evidence" value="ECO:0007669"/>
    <property type="project" value="InterPro"/>
</dbReference>
<dbReference type="Gene3D" id="3.10.290.10">
    <property type="entry name" value="RNA-binding S4 domain"/>
    <property type="match status" value="1"/>
</dbReference>
<dbReference type="GO" id="GO:0043023">
    <property type="term" value="F:ribosomal large subunit binding"/>
    <property type="evidence" value="ECO:0007669"/>
    <property type="project" value="InterPro"/>
</dbReference>
<dbReference type="InterPro" id="IPR002942">
    <property type="entry name" value="S4_RNA-bd"/>
</dbReference>
<dbReference type="InterPro" id="IPR036986">
    <property type="entry name" value="S4_RNA-bd_sf"/>
</dbReference>
<evidence type="ECO:0000313" key="8">
    <source>
        <dbReference type="Proteomes" id="UP000092634"/>
    </source>
</evidence>
<dbReference type="AlphaFoldDB" id="A0A1E8PRS4"/>
<protein>
    <submittedName>
        <fullName evidence="7">RNA-binding protein S4</fullName>
    </submittedName>
</protein>
<evidence type="ECO:0000256" key="5">
    <source>
        <dbReference type="SAM" id="MobiDB-lite"/>
    </source>
</evidence>
<dbReference type="CDD" id="cd00165">
    <property type="entry name" value="S4"/>
    <property type="match status" value="1"/>
</dbReference>
<dbReference type="Proteomes" id="UP000092634">
    <property type="component" value="Unassembled WGS sequence"/>
</dbReference>
<gene>
    <name evidence="7" type="ORF">BA896_006260</name>
</gene>
<accession>A0A1E8PRS4</accession>
<dbReference type="EMBL" id="MAQB02000001">
    <property type="protein sequence ID" value="OFJ48580.1"/>
    <property type="molecule type" value="Genomic_DNA"/>
</dbReference>
<feature type="domain" description="RNA-binding S4" evidence="6">
    <location>
        <begin position="7"/>
        <end position="68"/>
    </location>
</feature>
<dbReference type="Pfam" id="PF01479">
    <property type="entry name" value="S4"/>
    <property type="match status" value="1"/>
</dbReference>
<keyword evidence="3" id="KW-0238">DNA-binding</keyword>
<name>A0A1E8PRS4_9BURK</name>
<dbReference type="SMART" id="SM00363">
    <property type="entry name" value="S4"/>
    <property type="match status" value="1"/>
</dbReference>
<sequence length="129" mass="14376">MNEMTTVRLDKWLWAARFFKTRSLASEAVDTGKVKAGGERVKPARSLRVGDELAIDNGYDTWEVAVLGLSDKRGAASVARLLYGETPASIARREQLAEERKLFREPGTTIKGRPTKRDRRQLSKAGDLS</sequence>
<evidence type="ECO:0000256" key="2">
    <source>
        <dbReference type="ARBA" id="ARBA00022884"/>
    </source>
</evidence>
<dbReference type="SUPFAM" id="SSF55174">
    <property type="entry name" value="Alpha-L RNA-binding motif"/>
    <property type="match status" value="1"/>
</dbReference>
<keyword evidence="2 4" id="KW-0694">RNA-binding</keyword>
<reference evidence="7 8" key="1">
    <citation type="submission" date="2016-10" db="EMBL/GenBank/DDBJ databases">
        <title>Updated version of Genome Assembly of Janthinobacterium lividum ERGS5:01.</title>
        <authorList>
            <person name="Kumar R."/>
            <person name="Acharya V."/>
            <person name="Singh D."/>
        </authorList>
    </citation>
    <scope>NUCLEOTIDE SEQUENCE [LARGE SCALE GENOMIC DNA]</scope>
    <source>
        <strain evidence="7 8">ERGS5:01</strain>
    </source>
</reference>
<comment type="similarity">
    <text evidence="1">Belongs to the HSP15 family.</text>
</comment>
<evidence type="ECO:0000256" key="4">
    <source>
        <dbReference type="PROSITE-ProRule" id="PRU00182"/>
    </source>
</evidence>
<evidence type="ECO:0000256" key="3">
    <source>
        <dbReference type="ARBA" id="ARBA00023125"/>
    </source>
</evidence>
<evidence type="ECO:0000259" key="6">
    <source>
        <dbReference type="SMART" id="SM00363"/>
    </source>
</evidence>
<dbReference type="PIRSF" id="PIRSF016821">
    <property type="entry name" value="HSP15"/>
    <property type="match status" value="1"/>
</dbReference>
<comment type="caution">
    <text evidence="7">The sequence shown here is derived from an EMBL/GenBank/DDBJ whole genome shotgun (WGS) entry which is preliminary data.</text>
</comment>
<dbReference type="GO" id="GO:0003677">
    <property type="term" value="F:DNA binding"/>
    <property type="evidence" value="ECO:0007669"/>
    <property type="project" value="UniProtKB-KW"/>
</dbReference>
<feature type="region of interest" description="Disordered" evidence="5">
    <location>
        <begin position="101"/>
        <end position="129"/>
    </location>
</feature>
<evidence type="ECO:0000313" key="7">
    <source>
        <dbReference type="EMBL" id="OFJ48580.1"/>
    </source>
</evidence>
<organism evidence="7 8">
    <name type="scientific">Janthinobacterium lividum</name>
    <dbReference type="NCBI Taxonomy" id="29581"/>
    <lineage>
        <taxon>Bacteria</taxon>
        <taxon>Pseudomonadati</taxon>
        <taxon>Pseudomonadota</taxon>
        <taxon>Betaproteobacteria</taxon>
        <taxon>Burkholderiales</taxon>
        <taxon>Oxalobacteraceae</taxon>
        <taxon>Janthinobacterium</taxon>
    </lineage>
</organism>